<dbReference type="Gene3D" id="3.40.1280.30">
    <property type="match status" value="1"/>
</dbReference>
<dbReference type="AlphaFoldDB" id="A0A8H5FE11"/>
<dbReference type="GO" id="GO:0000049">
    <property type="term" value="F:tRNA binding"/>
    <property type="evidence" value="ECO:0007669"/>
    <property type="project" value="TreeGrafter"/>
</dbReference>
<feature type="compositionally biased region" description="Polar residues" evidence="9">
    <location>
        <begin position="186"/>
        <end position="202"/>
    </location>
</feature>
<sequence length="362" mass="40050">MNASDQPAISQAASPTPGPTDQPPALPPTDTTPALSKKAAKRAAKEQRYAANKLERRAREKEAKKAKKRIQAEKRAAGELDEDGDDQEQARKQKRRKLEFGARVVVDLGFDDLMSPKEVKSLTSQLAYTYSSNKHASFPFELLFTSLNGQTKERMESLGDSGHIRWTKTEWWQEGFERLWSGHSAADQNPSADAPSTANPENAQGPADAIRQKVVYLTADSEEELTVLSADETYIIGGIVDHNRYKNLCLNKAKEHGIRTAKLPIGSYLASMPTRKVLTVNQCFEILIKWVETRDWEESLYSVIPQRKFAGAGKPILVGGSLVEPAEKDDDFEGEELDGTVEGEPVAELEKEEMGGNDSSQC</sequence>
<dbReference type="PANTHER" id="PTHR13563:SF13">
    <property type="entry name" value="TRNA METHYLTRANSFERASE 10 HOMOLOG A"/>
    <property type="match status" value="1"/>
</dbReference>
<dbReference type="PROSITE" id="PS51675">
    <property type="entry name" value="SAM_MT_TRM10"/>
    <property type="match status" value="1"/>
</dbReference>
<reference evidence="11 12" key="1">
    <citation type="journal article" date="2020" name="ISME J.">
        <title>Uncovering the hidden diversity of litter-decomposition mechanisms in mushroom-forming fungi.</title>
        <authorList>
            <person name="Floudas D."/>
            <person name="Bentzer J."/>
            <person name="Ahren D."/>
            <person name="Johansson T."/>
            <person name="Persson P."/>
            <person name="Tunlid A."/>
        </authorList>
    </citation>
    <scope>NUCLEOTIDE SEQUENCE [LARGE SCALE GENOMIC DNA]</scope>
    <source>
        <strain evidence="11 12">CBS 175.51</strain>
    </source>
</reference>
<keyword evidence="3" id="KW-0489">Methyltransferase</keyword>
<evidence type="ECO:0000256" key="5">
    <source>
        <dbReference type="ARBA" id="ARBA00022691"/>
    </source>
</evidence>
<evidence type="ECO:0000256" key="8">
    <source>
        <dbReference type="ARBA" id="ARBA00048434"/>
    </source>
</evidence>
<feature type="region of interest" description="Disordered" evidence="9">
    <location>
        <begin position="1"/>
        <end position="94"/>
    </location>
</feature>
<comment type="caution">
    <text evidence="11">The sequence shown here is derived from an EMBL/GenBank/DDBJ whole genome shotgun (WGS) entry which is preliminary data.</text>
</comment>
<feature type="compositionally biased region" description="Pro residues" evidence="9">
    <location>
        <begin position="16"/>
        <end position="27"/>
    </location>
</feature>
<dbReference type="Proteomes" id="UP000541558">
    <property type="component" value="Unassembled WGS sequence"/>
</dbReference>
<dbReference type="GO" id="GO:0052905">
    <property type="term" value="F:tRNA (guanosine(9)-N1)-methyltransferase activity"/>
    <property type="evidence" value="ECO:0007669"/>
    <property type="project" value="UniProtKB-EC"/>
</dbReference>
<organism evidence="11 12">
    <name type="scientific">Ephemerocybe angulata</name>
    <dbReference type="NCBI Taxonomy" id="980116"/>
    <lineage>
        <taxon>Eukaryota</taxon>
        <taxon>Fungi</taxon>
        <taxon>Dikarya</taxon>
        <taxon>Basidiomycota</taxon>
        <taxon>Agaricomycotina</taxon>
        <taxon>Agaricomycetes</taxon>
        <taxon>Agaricomycetidae</taxon>
        <taxon>Agaricales</taxon>
        <taxon>Agaricineae</taxon>
        <taxon>Psathyrellaceae</taxon>
        <taxon>Ephemerocybe</taxon>
    </lineage>
</organism>
<dbReference type="CDD" id="cd18089">
    <property type="entry name" value="SPOUT_Trm10-like"/>
    <property type="match status" value="1"/>
</dbReference>
<dbReference type="OrthoDB" id="278300at2759"/>
<feature type="compositionally biased region" description="Basic and acidic residues" evidence="9">
    <location>
        <begin position="43"/>
        <end position="63"/>
    </location>
</feature>
<feature type="compositionally biased region" description="Polar residues" evidence="9">
    <location>
        <begin position="1"/>
        <end position="14"/>
    </location>
</feature>
<dbReference type="GO" id="GO:0005634">
    <property type="term" value="C:nucleus"/>
    <property type="evidence" value="ECO:0007669"/>
    <property type="project" value="TreeGrafter"/>
</dbReference>
<feature type="compositionally biased region" description="Acidic residues" evidence="9">
    <location>
        <begin position="327"/>
        <end position="347"/>
    </location>
</feature>
<feature type="compositionally biased region" description="Low complexity" evidence="9">
    <location>
        <begin position="28"/>
        <end position="37"/>
    </location>
</feature>
<name>A0A8H5FE11_9AGAR</name>
<feature type="region of interest" description="Disordered" evidence="9">
    <location>
        <begin position="327"/>
        <end position="362"/>
    </location>
</feature>
<dbReference type="InterPro" id="IPR038459">
    <property type="entry name" value="MT_TRM10-typ_sf"/>
</dbReference>
<comment type="catalytic activity">
    <reaction evidence="8">
        <text>guanosine(9) in tRNA + S-adenosyl-L-methionine = N(1)-methylguanosine(9) in tRNA + S-adenosyl-L-homocysteine + H(+)</text>
        <dbReference type="Rhea" id="RHEA:43156"/>
        <dbReference type="Rhea" id="RHEA-COMP:10367"/>
        <dbReference type="Rhea" id="RHEA-COMP:10368"/>
        <dbReference type="ChEBI" id="CHEBI:15378"/>
        <dbReference type="ChEBI" id="CHEBI:57856"/>
        <dbReference type="ChEBI" id="CHEBI:59789"/>
        <dbReference type="ChEBI" id="CHEBI:73542"/>
        <dbReference type="ChEBI" id="CHEBI:74269"/>
        <dbReference type="EC" id="2.1.1.221"/>
    </reaction>
</comment>
<dbReference type="EMBL" id="JAACJK010000109">
    <property type="protein sequence ID" value="KAF5333102.1"/>
    <property type="molecule type" value="Genomic_DNA"/>
</dbReference>
<dbReference type="InterPro" id="IPR007356">
    <property type="entry name" value="tRNA_m1G_MeTrfase_euk"/>
</dbReference>
<evidence type="ECO:0000256" key="2">
    <source>
        <dbReference type="ARBA" id="ARBA00020451"/>
    </source>
</evidence>
<evidence type="ECO:0000313" key="11">
    <source>
        <dbReference type="EMBL" id="KAF5333102.1"/>
    </source>
</evidence>
<evidence type="ECO:0000256" key="3">
    <source>
        <dbReference type="ARBA" id="ARBA00022603"/>
    </source>
</evidence>
<evidence type="ECO:0000256" key="1">
    <source>
        <dbReference type="ARBA" id="ARBA00012797"/>
    </source>
</evidence>
<dbReference type="EC" id="2.1.1.221" evidence="1"/>
<evidence type="ECO:0000256" key="7">
    <source>
        <dbReference type="ARBA" id="ARBA00032166"/>
    </source>
</evidence>
<evidence type="ECO:0000256" key="9">
    <source>
        <dbReference type="SAM" id="MobiDB-lite"/>
    </source>
</evidence>
<evidence type="ECO:0000259" key="10">
    <source>
        <dbReference type="PROSITE" id="PS51675"/>
    </source>
</evidence>
<dbReference type="InterPro" id="IPR028564">
    <property type="entry name" value="MT_TRM10-typ"/>
</dbReference>
<feature type="region of interest" description="Disordered" evidence="9">
    <location>
        <begin position="183"/>
        <end position="205"/>
    </location>
</feature>
<evidence type="ECO:0000256" key="4">
    <source>
        <dbReference type="ARBA" id="ARBA00022679"/>
    </source>
</evidence>
<dbReference type="GO" id="GO:0002939">
    <property type="term" value="P:tRNA N1-guanine methylation"/>
    <property type="evidence" value="ECO:0007669"/>
    <property type="project" value="TreeGrafter"/>
</dbReference>
<evidence type="ECO:0000256" key="6">
    <source>
        <dbReference type="ARBA" id="ARBA00031792"/>
    </source>
</evidence>
<accession>A0A8H5FE11</accession>
<gene>
    <name evidence="11" type="ORF">D9611_002681</name>
</gene>
<dbReference type="PANTHER" id="PTHR13563">
    <property type="entry name" value="TRNA (GUANINE-9-) METHYLTRANSFERASE"/>
    <property type="match status" value="1"/>
</dbReference>
<protein>
    <recommendedName>
        <fullName evidence="2">tRNA (guanine(9)-N1)-methyltransferase</fullName>
        <ecNumber evidence="1">2.1.1.221</ecNumber>
    </recommendedName>
    <alternativeName>
        <fullName evidence="7">tRNA methyltransferase 10</fullName>
    </alternativeName>
    <alternativeName>
        <fullName evidence="6">tRNA(m1G9)-methyltransferase</fullName>
    </alternativeName>
</protein>
<keyword evidence="5" id="KW-0949">S-adenosyl-L-methionine</keyword>
<keyword evidence="12" id="KW-1185">Reference proteome</keyword>
<keyword evidence="4" id="KW-0808">Transferase</keyword>
<proteinExistence type="predicted"/>
<feature type="domain" description="SAM-dependent MTase TRM10-type" evidence="10">
    <location>
        <begin position="90"/>
        <end position="311"/>
    </location>
</feature>
<evidence type="ECO:0000313" key="12">
    <source>
        <dbReference type="Proteomes" id="UP000541558"/>
    </source>
</evidence>